<gene>
    <name evidence="2" type="ORF">FPZ52_01065</name>
</gene>
<feature type="domain" description="DUF374" evidence="1">
    <location>
        <begin position="137"/>
        <end position="202"/>
    </location>
</feature>
<dbReference type="EMBL" id="CP042261">
    <property type="protein sequence ID" value="QDY68348.1"/>
    <property type="molecule type" value="Genomic_DNA"/>
</dbReference>
<accession>A0A5B8IV47</accession>
<protein>
    <submittedName>
        <fullName evidence="2">DUF374 domain-containing protein</fullName>
    </submittedName>
</protein>
<dbReference type="AlphaFoldDB" id="A0A5B8IV47"/>
<dbReference type="Proteomes" id="UP000318483">
    <property type="component" value="Chromosome"/>
</dbReference>
<name>A0A5B8IV47_9RHOB</name>
<reference evidence="2 3" key="1">
    <citation type="submission" date="2019-07" db="EMBL/GenBank/DDBJ databases">
        <title>Litoreibacter alkalisoli sp. nov., isolated from saline-alkaline soil.</title>
        <authorList>
            <person name="Wang S."/>
            <person name="Xu L."/>
            <person name="Xing Y.-T."/>
            <person name="Sun J.-Q."/>
        </authorList>
    </citation>
    <scope>NUCLEOTIDE SEQUENCE [LARGE SCALE GENOMIC DNA]</scope>
    <source>
        <strain evidence="2 3">LN3S51</strain>
    </source>
</reference>
<keyword evidence="3" id="KW-1185">Reference proteome</keyword>
<evidence type="ECO:0000313" key="3">
    <source>
        <dbReference type="Proteomes" id="UP000318483"/>
    </source>
</evidence>
<evidence type="ECO:0000259" key="1">
    <source>
        <dbReference type="Pfam" id="PF04028"/>
    </source>
</evidence>
<proteinExistence type="predicted"/>
<dbReference type="InterPro" id="IPR007172">
    <property type="entry name" value="DUF374"/>
</dbReference>
<sequence>MSRATSPSRRRTELIFHVARVKGIRWAPLSGQALRSRLAHMERRCKALTRAGCAHGVDVKRLKKRWRQFEVRIQRNKRVQAALKGCYARYLEFVYRTTKWEKIGFESYEADIARGTPRVLCCWHSRLAMTPYLRDWDDHRLTVMASEHADAQIAVASVEARGIDVILIATSGDKSGPLKAAIRALSKGSSLGITVDGPFGPREEAKSGALVIAGMAGVQAAPCSFAVKRCIRLKTWDRFVVPLPFSKGVLAVGDGFTPPKTMTHDEMREARKRLTGLIADLTRTCDDRVAE</sequence>
<dbReference type="OrthoDB" id="9810508at2"/>
<organism evidence="2 3">
    <name type="scientific">Qingshengfaniella alkalisoli</name>
    <dbReference type="NCBI Taxonomy" id="2599296"/>
    <lineage>
        <taxon>Bacteria</taxon>
        <taxon>Pseudomonadati</taxon>
        <taxon>Pseudomonadota</taxon>
        <taxon>Alphaproteobacteria</taxon>
        <taxon>Rhodobacterales</taxon>
        <taxon>Paracoccaceae</taxon>
        <taxon>Qingshengfaniella</taxon>
    </lineage>
</organism>
<dbReference type="KEGG" id="lit:FPZ52_01065"/>
<dbReference type="Pfam" id="PF04028">
    <property type="entry name" value="DUF374"/>
    <property type="match status" value="1"/>
</dbReference>
<evidence type="ECO:0000313" key="2">
    <source>
        <dbReference type="EMBL" id="QDY68348.1"/>
    </source>
</evidence>
<dbReference type="CDD" id="cd07983">
    <property type="entry name" value="LPLAT_DUF374-like"/>
    <property type="match status" value="1"/>
</dbReference>